<dbReference type="EMBL" id="MT898085">
    <property type="protein sequence ID" value="QOS17692.1"/>
    <property type="molecule type" value="Genomic_DNA"/>
</dbReference>
<dbReference type="NCBIfam" id="TIGR01488">
    <property type="entry name" value="HAD-SF-IB"/>
    <property type="match status" value="1"/>
</dbReference>
<evidence type="ECO:0000313" key="7">
    <source>
        <dbReference type="EMBL" id="QOS25553.1"/>
    </source>
</evidence>
<dbReference type="InterPro" id="IPR023214">
    <property type="entry name" value="HAD_sf"/>
</dbReference>
<gene>
    <name evidence="3" type="ORF">VP17_00016</name>
    <name evidence="1" type="ORF">VP20_00016</name>
    <name evidence="5" type="ORF">VP21_00016</name>
    <name evidence="8" type="ORF">VP234_00016</name>
    <name evidence="4" type="ORF">VP304_00016</name>
    <name evidence="6" type="ORF">VP309_00016</name>
    <name evidence="2" type="ORF">VP311_00016</name>
    <name evidence="7" type="ORF">VP320_00016</name>
</gene>
<proteinExistence type="predicted"/>
<dbReference type="Gene3D" id="3.40.50.1000">
    <property type="entry name" value="HAD superfamily/HAD-like"/>
    <property type="match status" value="1"/>
</dbReference>
<dbReference type="EMBL" id="MT898140">
    <property type="protein sequence ID" value="QOS19726.1"/>
    <property type="molecule type" value="Genomic_DNA"/>
</dbReference>
<dbReference type="AlphaFoldDB" id="A0A7M1W371"/>
<dbReference type="EMBL" id="MT898298">
    <property type="protein sequence ID" value="QOS25553.1"/>
    <property type="molecule type" value="Genomic_DNA"/>
</dbReference>
<dbReference type="RefSeq" id="WP_025558426.1">
    <property type="nucleotide sequence ID" value="NZ_CP009982.1"/>
</dbReference>
<dbReference type="EMBL" id="MT898266">
    <property type="protein sequence ID" value="QOS24320.1"/>
    <property type="molecule type" value="Genomic_DNA"/>
</dbReference>
<evidence type="ECO:0000313" key="4">
    <source>
        <dbReference type="EMBL" id="QOS19726.1"/>
    </source>
</evidence>
<protein>
    <recommendedName>
        <fullName evidence="9">HAD-IB family hydrolase</fullName>
    </recommendedName>
</protein>
<dbReference type="EMBL" id="MT898360">
    <property type="protein sequence ID" value="QOS27880.1"/>
    <property type="molecule type" value="Genomic_DNA"/>
</dbReference>
<evidence type="ECO:0000313" key="6">
    <source>
        <dbReference type="EMBL" id="QOS24320.1"/>
    </source>
</evidence>
<evidence type="ECO:0000313" key="1">
    <source>
        <dbReference type="EMBL" id="QOS15282.1"/>
    </source>
</evidence>
<dbReference type="EMBL" id="MT898020">
    <property type="protein sequence ID" value="QOS15282.1"/>
    <property type="molecule type" value="Genomic_DNA"/>
</dbReference>
<dbReference type="SUPFAM" id="SSF56784">
    <property type="entry name" value="HAD-like"/>
    <property type="match status" value="1"/>
</dbReference>
<dbReference type="Gene3D" id="1.20.1440.100">
    <property type="entry name" value="SG protein - dephosphorylation function"/>
    <property type="match status" value="1"/>
</dbReference>
<evidence type="ECO:0000313" key="3">
    <source>
        <dbReference type="EMBL" id="QOS17692.1"/>
    </source>
</evidence>
<accession>A0A7M1W371</accession>
<evidence type="ECO:0000313" key="5">
    <source>
        <dbReference type="EMBL" id="QOS21369.1"/>
    </source>
</evidence>
<dbReference type="EMBL" id="MT898185">
    <property type="protein sequence ID" value="QOS21369.1"/>
    <property type="molecule type" value="Genomic_DNA"/>
</dbReference>
<evidence type="ECO:0008006" key="9">
    <source>
        <dbReference type="Google" id="ProtNLM"/>
    </source>
</evidence>
<evidence type="ECO:0000313" key="8">
    <source>
        <dbReference type="EMBL" id="QOS27880.1"/>
    </source>
</evidence>
<dbReference type="Pfam" id="PF12710">
    <property type="entry name" value="HAD"/>
    <property type="match status" value="1"/>
</dbReference>
<dbReference type="InterPro" id="IPR036412">
    <property type="entry name" value="HAD-like_sf"/>
</dbReference>
<sequence>MNIVIFDFCETLVDLQTADDYVHFVLKNDGDLKGMLKFKLYKSLFYRVLVKLGFVCSPKLPILKLLKGKKYEKLDKYGKEYIEYITREKSNININKALKDAKLDGASIFIISGGYDIYIKHFLPDYIDLLICTELDFRNQIFSGEIKGLDCLGLNKLKKLYDKFPKHDFVRAKTSFYTDHISDLPLLEIVDKPFVVTSHRDLTWALSNKFEIVEK</sequence>
<reference evidence="5" key="1">
    <citation type="submission" date="2020-08" db="EMBL/GenBank/DDBJ databases">
        <title>Genetic structure, function and evolution of capsule biosynthesis loci in Vibrio parahaemolyticus.</title>
        <authorList>
            <person name="Li L."/>
            <person name="Bian S."/>
        </authorList>
    </citation>
    <scope>NUCLEOTIDE SEQUENCE</scope>
    <source>
        <strain evidence="3">VP17</strain>
        <strain evidence="1">VP20</strain>
        <strain evidence="5">VP21</strain>
        <strain evidence="8">VP234</strain>
        <strain evidence="4">VP304</strain>
        <strain evidence="6">VP309</strain>
        <strain evidence="2">VP311</strain>
        <strain evidence="7">VP320</strain>
    </source>
</reference>
<dbReference type="EMBL" id="MT898065">
    <property type="protein sequence ID" value="QOS16973.1"/>
    <property type="molecule type" value="Genomic_DNA"/>
</dbReference>
<name>A0A7M1W371_VIBPH</name>
<organism evidence="5">
    <name type="scientific">Vibrio parahaemolyticus</name>
    <dbReference type="NCBI Taxonomy" id="670"/>
    <lineage>
        <taxon>Bacteria</taxon>
        <taxon>Pseudomonadati</taxon>
        <taxon>Pseudomonadota</taxon>
        <taxon>Gammaproteobacteria</taxon>
        <taxon>Vibrionales</taxon>
        <taxon>Vibrionaceae</taxon>
        <taxon>Vibrio</taxon>
    </lineage>
</organism>
<evidence type="ECO:0000313" key="2">
    <source>
        <dbReference type="EMBL" id="QOS16973.1"/>
    </source>
</evidence>